<protein>
    <recommendedName>
        <fullName evidence="4">Homeodomain-like protein</fullName>
    </recommendedName>
</protein>
<feature type="region of interest" description="Disordered" evidence="1">
    <location>
        <begin position="1"/>
        <end position="28"/>
    </location>
</feature>
<sequence>MTKKVGSLTPEKIESPAPDIVGSPAPETIASLDPERTINRRRHYTIREKLYFLSILKKPKEERLVEETRALEAIPQRNLNRWRKQECRFLGVQNKNDKKTFHKGFKPIHDDISDQILELVNDFKASLKPINCTDLTKIVRDRFPLQLGDMSFEAVRSMLRRLLKRNDCKLNAQSS</sequence>
<organism evidence="2 3">
    <name type="scientific">Rozella allomycis (strain CSF55)</name>
    <dbReference type="NCBI Taxonomy" id="988480"/>
    <lineage>
        <taxon>Eukaryota</taxon>
        <taxon>Fungi</taxon>
        <taxon>Fungi incertae sedis</taxon>
        <taxon>Cryptomycota</taxon>
        <taxon>Cryptomycota incertae sedis</taxon>
        <taxon>Rozella</taxon>
    </lineage>
</organism>
<accession>A0A075AU70</accession>
<evidence type="ECO:0000256" key="1">
    <source>
        <dbReference type="SAM" id="MobiDB-lite"/>
    </source>
</evidence>
<reference evidence="2 3" key="1">
    <citation type="journal article" date="2013" name="Curr. Biol.">
        <title>Shared signatures of parasitism and phylogenomics unite Cryptomycota and microsporidia.</title>
        <authorList>
            <person name="James T.Y."/>
            <person name="Pelin A."/>
            <person name="Bonen L."/>
            <person name="Ahrendt S."/>
            <person name="Sain D."/>
            <person name="Corradi N."/>
            <person name="Stajich J.E."/>
        </authorList>
    </citation>
    <scope>NUCLEOTIDE SEQUENCE [LARGE SCALE GENOMIC DNA]</scope>
    <source>
        <strain evidence="2 3">CSF55</strain>
    </source>
</reference>
<evidence type="ECO:0000313" key="2">
    <source>
        <dbReference type="EMBL" id="EPZ33813.1"/>
    </source>
</evidence>
<proteinExistence type="predicted"/>
<dbReference type="Proteomes" id="UP000030755">
    <property type="component" value="Unassembled WGS sequence"/>
</dbReference>
<evidence type="ECO:0008006" key="4">
    <source>
        <dbReference type="Google" id="ProtNLM"/>
    </source>
</evidence>
<dbReference type="EMBL" id="KE561038">
    <property type="protein sequence ID" value="EPZ33813.1"/>
    <property type="molecule type" value="Genomic_DNA"/>
</dbReference>
<dbReference type="HOGENOM" id="CLU_1533435_0_0_1"/>
<gene>
    <name evidence="2" type="ORF">O9G_002525</name>
</gene>
<evidence type="ECO:0000313" key="3">
    <source>
        <dbReference type="Proteomes" id="UP000030755"/>
    </source>
</evidence>
<keyword evidence="3" id="KW-1185">Reference proteome</keyword>
<name>A0A075AU70_ROZAC</name>
<dbReference type="AlphaFoldDB" id="A0A075AU70"/>